<dbReference type="Proteomes" id="UP001085076">
    <property type="component" value="Miscellaneous, Linkage group lg06"/>
</dbReference>
<keyword evidence="3" id="KW-1185">Reference proteome</keyword>
<sequence>MAPYEALYGRKCRTPICWGEVGERKLERPEFIQQTEEQVRLIRERLRTAQSRQKSYADPKRSHVEFQVGDGVLLKVSPMKGVMRFGKRGKLSPRYIGPFEILERVGAVAYRLALPPDLAQVHNVFHISMLRKYVPDPSHVIQHVPVEIREDMSYEERPVEILGREERRLRSRAIPFIKVRWSYHSDREATWEREEDMRGHYPELFSAEG</sequence>
<evidence type="ECO:0000313" key="2">
    <source>
        <dbReference type="EMBL" id="KAJ0969234.1"/>
    </source>
</evidence>
<comment type="caution">
    <text evidence="2">The sequence shown here is derived from an EMBL/GenBank/DDBJ whole genome shotgun (WGS) entry which is preliminary data.</text>
</comment>
<dbReference type="Pfam" id="PF24626">
    <property type="entry name" value="SH3_Tf2-1"/>
    <property type="match status" value="1"/>
</dbReference>
<organism evidence="2 3">
    <name type="scientific">Dioscorea zingiberensis</name>
    <dbReference type="NCBI Taxonomy" id="325984"/>
    <lineage>
        <taxon>Eukaryota</taxon>
        <taxon>Viridiplantae</taxon>
        <taxon>Streptophyta</taxon>
        <taxon>Embryophyta</taxon>
        <taxon>Tracheophyta</taxon>
        <taxon>Spermatophyta</taxon>
        <taxon>Magnoliopsida</taxon>
        <taxon>Liliopsida</taxon>
        <taxon>Dioscoreales</taxon>
        <taxon>Dioscoreaceae</taxon>
        <taxon>Dioscorea</taxon>
    </lineage>
</organism>
<dbReference type="InterPro" id="IPR016197">
    <property type="entry name" value="Chromo-like_dom_sf"/>
</dbReference>
<dbReference type="InterPro" id="IPR056924">
    <property type="entry name" value="SH3_Tf2-1"/>
</dbReference>
<dbReference type="OrthoDB" id="779927at2759"/>
<dbReference type="PANTHER" id="PTHR46148">
    <property type="entry name" value="CHROMO DOMAIN-CONTAINING PROTEIN"/>
    <property type="match status" value="1"/>
</dbReference>
<feature type="domain" description="Tf2-1-like SH3-like" evidence="1">
    <location>
        <begin position="69"/>
        <end position="134"/>
    </location>
</feature>
<name>A0A9D5CAC5_9LILI</name>
<protein>
    <recommendedName>
        <fullName evidence="1">Tf2-1-like SH3-like domain-containing protein</fullName>
    </recommendedName>
</protein>
<reference evidence="2" key="2">
    <citation type="journal article" date="2022" name="Hortic Res">
        <title>The genome of Dioscorea zingiberensis sheds light on the biosynthesis, origin and evolution of the medicinally important diosgenin saponins.</title>
        <authorList>
            <person name="Li Y."/>
            <person name="Tan C."/>
            <person name="Li Z."/>
            <person name="Guo J."/>
            <person name="Li S."/>
            <person name="Chen X."/>
            <person name="Wang C."/>
            <person name="Dai X."/>
            <person name="Yang H."/>
            <person name="Song W."/>
            <person name="Hou L."/>
            <person name="Xu J."/>
            <person name="Tong Z."/>
            <person name="Xu A."/>
            <person name="Yuan X."/>
            <person name="Wang W."/>
            <person name="Yang Q."/>
            <person name="Chen L."/>
            <person name="Sun Z."/>
            <person name="Wang K."/>
            <person name="Pan B."/>
            <person name="Chen J."/>
            <person name="Bao Y."/>
            <person name="Liu F."/>
            <person name="Qi X."/>
            <person name="Gang D.R."/>
            <person name="Wen J."/>
            <person name="Li J."/>
        </authorList>
    </citation>
    <scope>NUCLEOTIDE SEQUENCE</scope>
    <source>
        <strain evidence="2">Dzin_1.0</strain>
    </source>
</reference>
<evidence type="ECO:0000313" key="3">
    <source>
        <dbReference type="Proteomes" id="UP001085076"/>
    </source>
</evidence>
<dbReference type="SUPFAM" id="SSF54160">
    <property type="entry name" value="Chromo domain-like"/>
    <property type="match status" value="1"/>
</dbReference>
<dbReference type="AlphaFoldDB" id="A0A9D5CAC5"/>
<gene>
    <name evidence="2" type="ORF">J5N97_022111</name>
</gene>
<dbReference type="PANTHER" id="PTHR46148:SF57">
    <property type="entry name" value="OS12G0499874 PROTEIN"/>
    <property type="match status" value="1"/>
</dbReference>
<accession>A0A9D5CAC5</accession>
<proteinExistence type="predicted"/>
<dbReference type="EMBL" id="JAGGNH010000006">
    <property type="protein sequence ID" value="KAJ0969234.1"/>
    <property type="molecule type" value="Genomic_DNA"/>
</dbReference>
<reference evidence="2" key="1">
    <citation type="submission" date="2021-03" db="EMBL/GenBank/DDBJ databases">
        <authorList>
            <person name="Li Z."/>
            <person name="Yang C."/>
        </authorList>
    </citation>
    <scope>NUCLEOTIDE SEQUENCE</scope>
    <source>
        <strain evidence="2">Dzin_1.0</strain>
        <tissue evidence="2">Leaf</tissue>
    </source>
</reference>
<evidence type="ECO:0000259" key="1">
    <source>
        <dbReference type="Pfam" id="PF24626"/>
    </source>
</evidence>